<dbReference type="STRING" id="341036.SAMN05660649_01792"/>
<dbReference type="GO" id="GO:0006508">
    <property type="term" value="P:proteolysis"/>
    <property type="evidence" value="ECO:0007669"/>
    <property type="project" value="InterPro"/>
</dbReference>
<protein>
    <submittedName>
        <fullName evidence="1">Membrane dipeptidase</fullName>
    </submittedName>
</protein>
<dbReference type="SUPFAM" id="SSF51556">
    <property type="entry name" value="Metallo-dependent hydrolases"/>
    <property type="match status" value="1"/>
</dbReference>
<dbReference type="PANTHER" id="PTHR10443">
    <property type="entry name" value="MICROSOMAL DIPEPTIDASE"/>
    <property type="match status" value="1"/>
</dbReference>
<dbReference type="Proteomes" id="UP000199337">
    <property type="component" value="Unassembled WGS sequence"/>
</dbReference>
<dbReference type="Pfam" id="PF01244">
    <property type="entry name" value="Peptidase_M19"/>
    <property type="match status" value="1"/>
</dbReference>
<dbReference type="AlphaFoldDB" id="A0A1I2S9P1"/>
<sequence>MRYSLVVDGHCDTLTALESQNRILGEYAQAGQLDLPRMRSTGINVQLFAIFINPKDREMALKKCLYYIDKFYGELNQNCEIIEHALSGEDILRITGDGKIAAVLSIEGGECVSGDLAVLRMLYRLGVRSLTLTWNARNELGDGVGEGDAGGGLSKFGRSVVREMNNLGMLIDVAHLSQNGFWHVAETSDQPFAATHANCRFICDHPRNLDDKQIKYLAKTGGLMGLTLVPEFIDDKQPGLDTFLRHVDHIASIAGTKCIGLGSDFDGMEIPAPGLEDVTCIPVIAEALLKRGYSNDDISDIMGGNWIRLLKQVIK</sequence>
<gene>
    <name evidence="1" type="ORF">SAMN05660649_01792</name>
</gene>
<dbReference type="InterPro" id="IPR008257">
    <property type="entry name" value="Pept_M19"/>
</dbReference>
<dbReference type="InterPro" id="IPR000180">
    <property type="entry name" value="Dipep_AS"/>
</dbReference>
<evidence type="ECO:0000313" key="2">
    <source>
        <dbReference type="Proteomes" id="UP000199337"/>
    </source>
</evidence>
<dbReference type="PROSITE" id="PS00869">
    <property type="entry name" value="RENAL_DIPEPTIDASE_1"/>
    <property type="match status" value="1"/>
</dbReference>
<name>A0A1I2S9P1_9FIRM</name>
<dbReference type="PROSITE" id="PS51365">
    <property type="entry name" value="RENAL_DIPEPTIDASE_2"/>
    <property type="match status" value="1"/>
</dbReference>
<evidence type="ECO:0000313" key="1">
    <source>
        <dbReference type="EMBL" id="SFG48399.1"/>
    </source>
</evidence>
<dbReference type="RefSeq" id="WP_092470788.1">
    <property type="nucleotide sequence ID" value="NZ_FOOX01000005.1"/>
</dbReference>
<dbReference type="OrthoDB" id="9804920at2"/>
<dbReference type="EMBL" id="FOOX01000005">
    <property type="protein sequence ID" value="SFG48399.1"/>
    <property type="molecule type" value="Genomic_DNA"/>
</dbReference>
<organism evidence="1 2">
    <name type="scientific">Desulfotruncus arcticus DSM 17038</name>
    <dbReference type="NCBI Taxonomy" id="1121424"/>
    <lineage>
        <taxon>Bacteria</taxon>
        <taxon>Bacillati</taxon>
        <taxon>Bacillota</taxon>
        <taxon>Clostridia</taxon>
        <taxon>Eubacteriales</taxon>
        <taxon>Desulfallaceae</taxon>
        <taxon>Desulfotruncus</taxon>
    </lineage>
</organism>
<dbReference type="CDD" id="cd01301">
    <property type="entry name" value="rDP_like"/>
    <property type="match status" value="1"/>
</dbReference>
<proteinExistence type="predicted"/>
<reference evidence="2" key="1">
    <citation type="submission" date="2016-10" db="EMBL/GenBank/DDBJ databases">
        <authorList>
            <person name="Varghese N."/>
            <person name="Submissions S."/>
        </authorList>
    </citation>
    <scope>NUCLEOTIDE SEQUENCE [LARGE SCALE GENOMIC DNA]</scope>
    <source>
        <strain evidence="2">DSM 17038</strain>
    </source>
</reference>
<accession>A0A1I2S9P1</accession>
<dbReference type="PANTHER" id="PTHR10443:SF12">
    <property type="entry name" value="DIPEPTIDASE"/>
    <property type="match status" value="1"/>
</dbReference>
<dbReference type="Gene3D" id="3.20.20.140">
    <property type="entry name" value="Metal-dependent hydrolases"/>
    <property type="match status" value="1"/>
</dbReference>
<dbReference type="GO" id="GO:0070573">
    <property type="term" value="F:metallodipeptidase activity"/>
    <property type="evidence" value="ECO:0007669"/>
    <property type="project" value="InterPro"/>
</dbReference>
<dbReference type="InterPro" id="IPR032466">
    <property type="entry name" value="Metal_Hydrolase"/>
</dbReference>
<keyword evidence="2" id="KW-1185">Reference proteome</keyword>